<feature type="region of interest" description="Disordered" evidence="1">
    <location>
        <begin position="1"/>
        <end position="142"/>
    </location>
</feature>
<reference evidence="2" key="1">
    <citation type="submission" date="2023-06" db="EMBL/GenBank/DDBJ databases">
        <title>Genomic analysis of the entomopathogenic nematode Steinernema hermaphroditum.</title>
        <authorList>
            <person name="Schwarz E.M."/>
            <person name="Heppert J.K."/>
            <person name="Baniya A."/>
            <person name="Schwartz H.T."/>
            <person name="Tan C.-H."/>
            <person name="Antoshechkin I."/>
            <person name="Sternberg P.W."/>
            <person name="Goodrich-Blair H."/>
            <person name="Dillman A.R."/>
        </authorList>
    </citation>
    <scope>NUCLEOTIDE SEQUENCE</scope>
    <source>
        <strain evidence="2">PS9179</strain>
        <tissue evidence="2">Whole animal</tissue>
    </source>
</reference>
<dbReference type="AlphaFoldDB" id="A0AA39HV22"/>
<sequence>MSRRDRFDDRKDRSRHRLTERELYLYYMRKKEEKQRIERETEEFRKRPHSDRQAPDSARGNGALDRRNEASDDHLAPAKQRRRDNHGVKPHNRGEEKGRSPRHRSPRRRRSRDRQDNLDDIPKQSPETKEDKKPAPPSSSVFLIEEYSDDVFADDLGLEEDNVNVEAMCEAAMLSVNDEGNLDDLLECAEEVDDTEETFEVLTDDDAVPHGSDGRSHSEDNLTADAIPSSSADVRPPSGNTKTVQSDSNGVDKKKGADLSRRENRDSLSAGNSKSAESCDEEHALVSEKMKKKVNRGSHQNGGSSSAPVDNHGTEETTEGPGDDKEANSLAADGSRSARASKKDVGRRRSNDRIYRSVSGKTPKKVVPVQNAKENCSAAKRNGSAGQLMAKPGDIPESARDAMKQVDQAKRAHKRIIFDIQGASEDQRFSPYLSPQSNSDYFPSKPTNKREFTSNKPHKIVEESKPIEAVAIEEEPKNRPRDVAAPAKSHWRTDAYGPALAFFAKNRRATNPSQRNADEPKRQRQDDSRRSDNQSWLNRETARNTYYDMPISAGVLHKRGGHSSGSSRHGSSSSRIILH</sequence>
<dbReference type="Proteomes" id="UP001175271">
    <property type="component" value="Unassembled WGS sequence"/>
</dbReference>
<evidence type="ECO:0000313" key="3">
    <source>
        <dbReference type="Proteomes" id="UP001175271"/>
    </source>
</evidence>
<feature type="compositionally biased region" description="Basic and acidic residues" evidence="1">
    <location>
        <begin position="113"/>
        <end position="134"/>
    </location>
</feature>
<feature type="compositionally biased region" description="Basic residues" evidence="1">
    <location>
        <begin position="100"/>
        <end position="112"/>
    </location>
</feature>
<feature type="compositionally biased region" description="Low complexity" evidence="1">
    <location>
        <begin position="564"/>
        <end position="579"/>
    </location>
</feature>
<feature type="compositionally biased region" description="Polar residues" evidence="1">
    <location>
        <begin position="267"/>
        <end position="276"/>
    </location>
</feature>
<proteinExistence type="predicted"/>
<feature type="region of interest" description="Disordered" evidence="1">
    <location>
        <begin position="192"/>
        <end position="408"/>
    </location>
</feature>
<keyword evidence="3" id="KW-1185">Reference proteome</keyword>
<feature type="compositionally biased region" description="Basic and acidic residues" evidence="1">
    <location>
        <begin position="250"/>
        <end position="266"/>
    </location>
</feature>
<feature type="compositionally biased region" description="Polar residues" evidence="1">
    <location>
        <begin position="297"/>
        <end position="308"/>
    </location>
</feature>
<feature type="compositionally biased region" description="Basic and acidic residues" evidence="1">
    <location>
        <begin position="448"/>
        <end position="466"/>
    </location>
</feature>
<feature type="compositionally biased region" description="Basic and acidic residues" evidence="1">
    <location>
        <begin position="64"/>
        <end position="76"/>
    </location>
</feature>
<dbReference type="EMBL" id="JAUCMV010000003">
    <property type="protein sequence ID" value="KAK0411417.1"/>
    <property type="molecule type" value="Genomic_DNA"/>
</dbReference>
<evidence type="ECO:0000256" key="1">
    <source>
        <dbReference type="SAM" id="MobiDB-lite"/>
    </source>
</evidence>
<feature type="compositionally biased region" description="Acidic residues" evidence="1">
    <location>
        <begin position="192"/>
        <end position="206"/>
    </location>
</feature>
<name>A0AA39HV22_9BILA</name>
<organism evidence="2 3">
    <name type="scientific">Steinernema hermaphroditum</name>
    <dbReference type="NCBI Taxonomy" id="289476"/>
    <lineage>
        <taxon>Eukaryota</taxon>
        <taxon>Metazoa</taxon>
        <taxon>Ecdysozoa</taxon>
        <taxon>Nematoda</taxon>
        <taxon>Chromadorea</taxon>
        <taxon>Rhabditida</taxon>
        <taxon>Tylenchina</taxon>
        <taxon>Panagrolaimomorpha</taxon>
        <taxon>Strongyloidoidea</taxon>
        <taxon>Steinernematidae</taxon>
        <taxon>Steinernema</taxon>
    </lineage>
</organism>
<feature type="region of interest" description="Disordered" evidence="1">
    <location>
        <begin position="506"/>
        <end position="541"/>
    </location>
</feature>
<gene>
    <name evidence="2" type="ORF">QR680_005643</name>
</gene>
<feature type="compositionally biased region" description="Basic and acidic residues" evidence="1">
    <location>
        <begin position="516"/>
        <end position="532"/>
    </location>
</feature>
<feature type="compositionally biased region" description="Basic and acidic residues" evidence="1">
    <location>
        <begin position="1"/>
        <end position="54"/>
    </location>
</feature>
<feature type="compositionally biased region" description="Polar residues" evidence="1">
    <location>
        <begin position="228"/>
        <end position="249"/>
    </location>
</feature>
<feature type="region of interest" description="Disordered" evidence="1">
    <location>
        <begin position="427"/>
        <end position="490"/>
    </location>
</feature>
<evidence type="ECO:0000313" key="2">
    <source>
        <dbReference type="EMBL" id="KAK0411417.1"/>
    </source>
</evidence>
<feature type="region of interest" description="Disordered" evidence="1">
    <location>
        <begin position="557"/>
        <end position="579"/>
    </location>
</feature>
<feature type="compositionally biased region" description="Basic and acidic residues" evidence="1">
    <location>
        <begin position="341"/>
        <end position="355"/>
    </location>
</feature>
<accession>A0AA39HV22</accession>
<comment type="caution">
    <text evidence="2">The sequence shown here is derived from an EMBL/GenBank/DDBJ whole genome shotgun (WGS) entry which is preliminary data.</text>
</comment>
<protein>
    <submittedName>
        <fullName evidence="2">Uncharacterized protein</fullName>
    </submittedName>
</protein>
<feature type="compositionally biased region" description="Basic and acidic residues" evidence="1">
    <location>
        <begin position="397"/>
        <end position="408"/>
    </location>
</feature>
<feature type="compositionally biased region" description="Basic residues" evidence="1">
    <location>
        <begin position="79"/>
        <end position="91"/>
    </location>
</feature>